<accession>A0A1G4KPN8</accession>
<dbReference type="AlphaFoldDB" id="A0A1G4KPN8"/>
<evidence type="ECO:0000313" key="1">
    <source>
        <dbReference type="EMBL" id="SCV11975.1"/>
    </source>
</evidence>
<keyword evidence="2" id="KW-1185">Reference proteome</keyword>
<name>A0A1G4KPN8_KOMPC</name>
<evidence type="ECO:0000313" key="2">
    <source>
        <dbReference type="Proteomes" id="UP000006853"/>
    </source>
</evidence>
<gene>
    <name evidence="1" type="ordered locus">PP7435_Chr2-1484</name>
</gene>
<proteinExistence type="predicted"/>
<sequence>MYLMFLINVNIPNMDFFYCPETNTNSYYRLSFIKVKNEEEIKLHLCNINTVMNPYYFVLRNGKEVVLKTKNMAFCREYALGEYESMEEYMDNIEISNTTPEEATYPKDPPVEYQNEKKLRIYNQSEEKKIDLDFLSYFEAKSKKEAYMKELNQDHLNDGTFLYIENDKSYIMCVNKTVDWEIEVGWSRYLLHTMFETYGIFEEIYENFKV</sequence>
<dbReference type="Proteomes" id="UP000006853">
    <property type="component" value="Chromosome 2"/>
</dbReference>
<protein>
    <submittedName>
        <fullName evidence="1">Uncharacterized protein</fullName>
    </submittedName>
</protein>
<organism evidence="1 2">
    <name type="scientific">Komagataella phaffii (strain ATCC 76273 / CBS 7435 / CECT 11047 / NRRL Y-11430 / Wegner 21-1)</name>
    <name type="common">Yeast</name>
    <name type="synonym">Pichia pastoris</name>
    <dbReference type="NCBI Taxonomy" id="981350"/>
    <lineage>
        <taxon>Eukaryota</taxon>
        <taxon>Fungi</taxon>
        <taxon>Dikarya</taxon>
        <taxon>Ascomycota</taxon>
        <taxon>Saccharomycotina</taxon>
        <taxon>Pichiomycetes</taxon>
        <taxon>Pichiales</taxon>
        <taxon>Pichiaceae</taxon>
        <taxon>Komagataella</taxon>
    </lineage>
</organism>
<reference evidence="1 2" key="1">
    <citation type="journal article" date="2011" name="J. Biotechnol.">
        <title>High-quality genome sequence of Pichia pastoris CBS7435.</title>
        <authorList>
            <person name="Kuberl A."/>
            <person name="Schneider J."/>
            <person name="Thallinger G.G."/>
            <person name="Anderl I."/>
            <person name="Wibberg D."/>
            <person name="Hajek T."/>
            <person name="Jaenicke S."/>
            <person name="Brinkrolf K."/>
            <person name="Goesmann A."/>
            <person name="Szczepanowski R."/>
            <person name="Puhler A."/>
            <person name="Schwab H."/>
            <person name="Glieder A."/>
            <person name="Pichler H."/>
        </authorList>
    </citation>
    <scope>NUCLEOTIDE SEQUENCE [LARGE SCALE GENOMIC DNA]</scope>
    <source>
        <strain evidence="2">ATCC 76273 / CBS 7435 / CECT 11047 / NRRL Y-11430 / Wegner 21-1</strain>
    </source>
</reference>
<dbReference type="EMBL" id="FR839629">
    <property type="protein sequence ID" value="SCV11975.1"/>
    <property type="molecule type" value="Genomic_DNA"/>
</dbReference>
<reference evidence="1 2" key="2">
    <citation type="journal article" date="2016" name="FEMS Yeast Res.">
        <title>Curation of the genome annotation of Pichia pastoris (Komagataella phaffii) CBS7435 from gene level to protein function.</title>
        <authorList>
            <person name="Valli M."/>
            <person name="Tatto N.E."/>
            <person name="Peymann A."/>
            <person name="Gruber C."/>
            <person name="Landes N."/>
            <person name="Ekker H."/>
            <person name="Thallinger G.G."/>
            <person name="Mattanovich D."/>
            <person name="Gasser B."/>
            <person name="Graf A.B."/>
        </authorList>
    </citation>
    <scope>GENOME REANNOTATION</scope>
    <source>
        <strain evidence="1 2">ATCC 76273 / CBS 7435 / CECT 11047 / NRRL Y-11430 / Wegner 21-1</strain>
    </source>
</reference>